<keyword evidence="1" id="KW-0472">Membrane</keyword>
<reference evidence="3" key="1">
    <citation type="submission" date="2016-10" db="EMBL/GenBank/DDBJ databases">
        <authorList>
            <person name="Varghese N."/>
            <person name="Submissions S."/>
        </authorList>
    </citation>
    <scope>NUCLEOTIDE SEQUENCE [LARGE SCALE GENOMIC DNA]</scope>
    <source>
        <strain evidence="3">RD 26</strain>
    </source>
</reference>
<dbReference type="AlphaFoldDB" id="A0A1I6FL40"/>
<evidence type="ECO:0000256" key="1">
    <source>
        <dbReference type="SAM" id="Phobius"/>
    </source>
</evidence>
<dbReference type="STRING" id="35743.SAMN04487937_0434"/>
<accession>A0A1I6FL40</accession>
<keyword evidence="1" id="KW-0812">Transmembrane</keyword>
<evidence type="ECO:0000313" key="2">
    <source>
        <dbReference type="EMBL" id="SFR30608.1"/>
    </source>
</evidence>
<feature type="transmembrane region" description="Helical" evidence="1">
    <location>
        <begin position="148"/>
        <end position="170"/>
    </location>
</feature>
<feature type="transmembrane region" description="Helical" evidence="1">
    <location>
        <begin position="94"/>
        <end position="119"/>
    </location>
</feature>
<keyword evidence="3" id="KW-1185">Reference proteome</keyword>
<gene>
    <name evidence="2" type="ORF">SAMN04487937_0434</name>
</gene>
<feature type="transmembrane region" description="Helical" evidence="1">
    <location>
        <begin position="176"/>
        <end position="193"/>
    </location>
</feature>
<dbReference type="OrthoDB" id="343054at2157"/>
<sequence length="276" mass="28519">MRERRALEALIGTYVATVATPALALSGRSPALSVTRIPALAAAGAVVAVVVAVAARRIDDIAGAAATLPVAVASVVPALAYLPYMVLATTPGSAAARVAAVGLLAVLPGIGVPVGGAVLRSRRVREAATEVAVVTVGGTDDEGRDWPVLAGGAVLAGSLVAVAAFLAVTVDGGFEAVWPAFGGVSTTFLLLFGDDGSEVAVTDEGLRVDRAVTGWDDLDGYRVTDERIELVRSRWYLPARTFERERISDEDALLEGLGEFLPRLDRHGRVEAGPTR</sequence>
<organism evidence="2 3">
    <name type="scientific">Halorubrum sodomense</name>
    <dbReference type="NCBI Taxonomy" id="35743"/>
    <lineage>
        <taxon>Archaea</taxon>
        <taxon>Methanobacteriati</taxon>
        <taxon>Methanobacteriota</taxon>
        <taxon>Stenosarchaea group</taxon>
        <taxon>Halobacteria</taxon>
        <taxon>Halobacteriales</taxon>
        <taxon>Haloferacaceae</taxon>
        <taxon>Halorubrum</taxon>
    </lineage>
</organism>
<evidence type="ECO:0000313" key="3">
    <source>
        <dbReference type="Proteomes" id="UP000198932"/>
    </source>
</evidence>
<protein>
    <submittedName>
        <fullName evidence="2">Uncharacterized protein</fullName>
    </submittedName>
</protein>
<proteinExistence type="predicted"/>
<feature type="transmembrane region" description="Helical" evidence="1">
    <location>
        <begin position="61"/>
        <end position="82"/>
    </location>
</feature>
<dbReference type="EMBL" id="FOYN01000001">
    <property type="protein sequence ID" value="SFR30608.1"/>
    <property type="molecule type" value="Genomic_DNA"/>
</dbReference>
<feature type="transmembrane region" description="Helical" evidence="1">
    <location>
        <begin position="34"/>
        <end position="54"/>
    </location>
</feature>
<dbReference type="RefSeq" id="WP_092919946.1">
    <property type="nucleotide sequence ID" value="NZ_FOYN01000001.1"/>
</dbReference>
<name>A0A1I6FL40_HALSD</name>
<dbReference type="Proteomes" id="UP000198932">
    <property type="component" value="Unassembled WGS sequence"/>
</dbReference>
<keyword evidence="1" id="KW-1133">Transmembrane helix</keyword>